<feature type="domain" description="Tudor" evidence="2">
    <location>
        <begin position="593"/>
        <end position="653"/>
    </location>
</feature>
<feature type="domain" description="Tudor" evidence="2">
    <location>
        <begin position="80"/>
        <end position="141"/>
    </location>
</feature>
<dbReference type="AlphaFoldDB" id="A0A914XN73"/>
<dbReference type="InterPro" id="IPR002999">
    <property type="entry name" value="Tudor"/>
</dbReference>
<protein>
    <submittedName>
        <fullName evidence="4">Tudor domain-containing protein</fullName>
    </submittedName>
</protein>
<proteinExistence type="predicted"/>
<feature type="domain" description="Tudor" evidence="2">
    <location>
        <begin position="813"/>
        <end position="872"/>
    </location>
</feature>
<dbReference type="WBParaSite" id="PSAMB.scaffold96size80756.g1806.t2">
    <property type="protein sequence ID" value="PSAMB.scaffold96size80756.g1806.t2"/>
    <property type="gene ID" value="PSAMB.scaffold96size80756.g1806"/>
</dbReference>
<feature type="domain" description="Tudor" evidence="2">
    <location>
        <begin position="358"/>
        <end position="419"/>
    </location>
</feature>
<dbReference type="PANTHER" id="PTHR22948">
    <property type="entry name" value="TUDOR DOMAIN CONTAINING PROTEIN"/>
    <property type="match status" value="1"/>
</dbReference>
<reference evidence="4" key="1">
    <citation type="submission" date="2022-11" db="UniProtKB">
        <authorList>
            <consortium name="WormBaseParasite"/>
        </authorList>
    </citation>
    <scope>IDENTIFICATION</scope>
</reference>
<dbReference type="Gene3D" id="2.40.50.90">
    <property type="match status" value="3"/>
</dbReference>
<evidence type="ECO:0000313" key="3">
    <source>
        <dbReference type="Proteomes" id="UP000887566"/>
    </source>
</evidence>
<dbReference type="GO" id="GO:0005737">
    <property type="term" value="C:cytoplasm"/>
    <property type="evidence" value="ECO:0007669"/>
    <property type="project" value="UniProtKB-ARBA"/>
</dbReference>
<dbReference type="PROSITE" id="PS50304">
    <property type="entry name" value="TUDOR"/>
    <property type="match status" value="4"/>
</dbReference>
<organism evidence="3 4">
    <name type="scientific">Plectus sambesii</name>
    <dbReference type="NCBI Taxonomy" id="2011161"/>
    <lineage>
        <taxon>Eukaryota</taxon>
        <taxon>Metazoa</taxon>
        <taxon>Ecdysozoa</taxon>
        <taxon>Nematoda</taxon>
        <taxon>Chromadorea</taxon>
        <taxon>Plectida</taxon>
        <taxon>Plectina</taxon>
        <taxon>Plectoidea</taxon>
        <taxon>Plectidae</taxon>
        <taxon>Plectus</taxon>
    </lineage>
</organism>
<feature type="compositionally biased region" description="Basic and acidic residues" evidence="1">
    <location>
        <begin position="520"/>
        <end position="529"/>
    </location>
</feature>
<evidence type="ECO:0000256" key="1">
    <source>
        <dbReference type="SAM" id="MobiDB-lite"/>
    </source>
</evidence>
<accession>A0A914XN73</accession>
<dbReference type="Proteomes" id="UP000887566">
    <property type="component" value="Unplaced"/>
</dbReference>
<evidence type="ECO:0000259" key="2">
    <source>
        <dbReference type="PROSITE" id="PS50304"/>
    </source>
</evidence>
<dbReference type="Pfam" id="PF00567">
    <property type="entry name" value="TUDOR"/>
    <property type="match status" value="4"/>
</dbReference>
<keyword evidence="3" id="KW-1185">Reference proteome</keyword>
<sequence length="950" mass="106953">MGFRLASSGWDLPGLSARPPMSIGDVAQVVISYAFDPGRFYVQFVSDVPKVAKLTDQLTEYYTWVKGETDDDDRVQMSEEPRAGSLVAAPYQGTSGIFRAQVTKRGSSARGLVVIRYHEYGNECEVRLLHLRKLVPMFKKEPAFALECALYGVKETNKWSPEEIKIFKVSKWMNPSHELQWSLTFRDSFIQDMFYNEIFGKELVMKVAAVNKDDVHLVEFYDGTTNLVQIYLKLLEDSGMPQPLLEQAMPTMVSSMHPVASENIFATPNREMPLVSSYRAVARMAPKVELNPFHPNDLVGQTLKCHLTVAFSPDDFYVRLLAPQHIYEDEFGIALQKIHEQMNRYYGNHTIDRLSNDQLVEGSIVAAKYSVDEGFYRGRVLKTPRDGANAVEVQYVDYGNVELVPADSVFPLLPEFVQSLDALALHCALKNIRPSDGQNEWHQDAINFFREHVEKELDLVVRGVSKRFPGRADVELLNMEAFNQIPMRCAAIAGALQERGLCVRTNDNDSHQAPVHPSSHKSESEDPRRMPYPRIVLPKGLKDNEVAVTEMDDPNAFSVHLSASKERLNKVSTALDEYYGRYATRRPTPIERPAPKGMRCVSKFRGDGDDWYRAEVVADDGDGAIRVHYVDYGNVDDVDPDDVCIASSSAPDINDIPALALKVRIAGVKFDDMQAWRTGLQERVADMVKRCAVELLAVDDDMLYTVAFTERNTGHNLTAHLIDRKLAVVDNLDTAPAAAMLAHGLPYLQVPGLAKMFIPADIGDYLDVVVAYISEQRTVFVQMENRTDELVRLVDQLTSLYSSLPAEENLLVNPRKGQICAAKYTIDEQWYRGSIIERVDPNFVKVMFIDYGNTEVINKNNIKKLNDQLQRFPSHAVELAFARPLPNGLTQQQLGVELENKHLVVKLEREAQTVGGPVAATFFQLNYEANGPSWVDVGEHLTDRRNANNL</sequence>
<dbReference type="Gene3D" id="2.30.30.140">
    <property type="match status" value="4"/>
</dbReference>
<evidence type="ECO:0000313" key="4">
    <source>
        <dbReference type="WBParaSite" id="PSAMB.scaffold96size80756.g1806.t2"/>
    </source>
</evidence>
<dbReference type="PANTHER" id="PTHR22948:SF29">
    <property type="entry name" value="FI02030P-RELATED"/>
    <property type="match status" value="1"/>
</dbReference>
<dbReference type="InterPro" id="IPR035437">
    <property type="entry name" value="SNase_OB-fold_sf"/>
</dbReference>
<name>A0A914XN73_9BILA</name>
<dbReference type="SMART" id="SM00333">
    <property type="entry name" value="TUDOR"/>
    <property type="match status" value="4"/>
</dbReference>
<dbReference type="InterPro" id="IPR050621">
    <property type="entry name" value="Tudor_domain_containing"/>
</dbReference>
<dbReference type="FunFam" id="2.30.30.140:FF:000018">
    <property type="entry name" value="Serine/threonine-protein kinase 31"/>
    <property type="match status" value="2"/>
</dbReference>
<feature type="region of interest" description="Disordered" evidence="1">
    <location>
        <begin position="505"/>
        <end position="531"/>
    </location>
</feature>
<dbReference type="SUPFAM" id="SSF63748">
    <property type="entry name" value="Tudor/PWWP/MBT"/>
    <property type="match status" value="4"/>
</dbReference>